<gene>
    <name evidence="1" type="ORF">LCGC14_0346350</name>
</gene>
<sequence length="94" mass="10799">MDRIEELKQQAEGAVYEAISVGQFLGEEKQMKDIDLLTLGLLKEKNKYDKLLQALKKYGNHLRDCPYYHAILPTDKIKCTCGLRQALKEAKEIT</sequence>
<evidence type="ECO:0000313" key="1">
    <source>
        <dbReference type="EMBL" id="KKN78863.1"/>
    </source>
</evidence>
<reference evidence="1" key="1">
    <citation type="journal article" date="2015" name="Nature">
        <title>Complex archaea that bridge the gap between prokaryotes and eukaryotes.</title>
        <authorList>
            <person name="Spang A."/>
            <person name="Saw J.H."/>
            <person name="Jorgensen S.L."/>
            <person name="Zaremba-Niedzwiedzka K."/>
            <person name="Martijn J."/>
            <person name="Lind A.E."/>
            <person name="van Eijk R."/>
            <person name="Schleper C."/>
            <person name="Guy L."/>
            <person name="Ettema T.J."/>
        </authorList>
    </citation>
    <scope>NUCLEOTIDE SEQUENCE</scope>
</reference>
<protein>
    <submittedName>
        <fullName evidence="1">Uncharacterized protein</fullName>
    </submittedName>
</protein>
<organism evidence="1">
    <name type="scientific">marine sediment metagenome</name>
    <dbReference type="NCBI Taxonomy" id="412755"/>
    <lineage>
        <taxon>unclassified sequences</taxon>
        <taxon>metagenomes</taxon>
        <taxon>ecological metagenomes</taxon>
    </lineage>
</organism>
<accession>A0A0F9WK67</accession>
<comment type="caution">
    <text evidence="1">The sequence shown here is derived from an EMBL/GenBank/DDBJ whole genome shotgun (WGS) entry which is preliminary data.</text>
</comment>
<dbReference type="AlphaFoldDB" id="A0A0F9WK67"/>
<name>A0A0F9WK67_9ZZZZ</name>
<proteinExistence type="predicted"/>
<dbReference type="EMBL" id="LAZR01000256">
    <property type="protein sequence ID" value="KKN78863.1"/>
    <property type="molecule type" value="Genomic_DNA"/>
</dbReference>